<dbReference type="Proteomes" id="UP000584325">
    <property type="component" value="Unassembled WGS sequence"/>
</dbReference>
<reference evidence="2 3" key="1">
    <citation type="submission" date="2019-05" db="EMBL/GenBank/DDBJ databases">
        <title>Draft Genome Sequences of Six Type Strains of the Genus Massilia.</title>
        <authorList>
            <person name="Miess H."/>
            <person name="Frediansyhah A."/>
            <person name="Gross H."/>
        </authorList>
    </citation>
    <scope>NUCLEOTIDE SEQUENCE [LARGE SCALE GENOMIC DNA]</scope>
    <source>
        <strain evidence="2 3">DSMZ 26121</strain>
    </source>
</reference>
<evidence type="ECO:0000313" key="4">
    <source>
        <dbReference type="Proteomes" id="UP000584325"/>
    </source>
</evidence>
<dbReference type="EMBL" id="JACHXS010000004">
    <property type="protein sequence ID" value="MBB3221699.1"/>
    <property type="molecule type" value="Genomic_DNA"/>
</dbReference>
<accession>A0A4P8HHM9</accession>
<dbReference type="EMBL" id="CP040017">
    <property type="protein sequence ID" value="QCP09079.1"/>
    <property type="molecule type" value="Genomic_DNA"/>
</dbReference>
<dbReference type="RefSeq" id="WP_137311968.1">
    <property type="nucleotide sequence ID" value="NZ_CP040017.1"/>
</dbReference>
<name>A0A4P8HHM9_9BURK</name>
<evidence type="ECO:0000313" key="2">
    <source>
        <dbReference type="EMBL" id="QCP09079.1"/>
    </source>
</evidence>
<keyword evidence="3" id="KW-1185">Reference proteome</keyword>
<organism evidence="1 4">
    <name type="scientific">Pseudoduganella umbonata</name>
    <dbReference type="NCBI Taxonomy" id="864828"/>
    <lineage>
        <taxon>Bacteria</taxon>
        <taxon>Pseudomonadati</taxon>
        <taxon>Pseudomonadota</taxon>
        <taxon>Betaproteobacteria</taxon>
        <taxon>Burkholderiales</taxon>
        <taxon>Oxalobacteraceae</taxon>
        <taxon>Telluria group</taxon>
        <taxon>Pseudoduganella</taxon>
    </lineage>
</organism>
<gene>
    <name evidence="2" type="ORF">FCL38_00480</name>
    <name evidence="1" type="ORF">FHS02_002509</name>
</gene>
<sequence length="90" mass="9807">MRRLTSYAEQMVAAAHALQLTADQQLTVLGMAARIVSQRKEYRAQHASPVARGRRRMNEGYDRGTGYVRESVDSLEPSIASGPVNAGSTS</sequence>
<dbReference type="Proteomes" id="UP000298763">
    <property type="component" value="Chromosome"/>
</dbReference>
<reference evidence="1 4" key="2">
    <citation type="submission" date="2020-08" db="EMBL/GenBank/DDBJ databases">
        <title>Genomic Encyclopedia of Type Strains, Phase III (KMG-III): the genomes of soil and plant-associated and newly described type strains.</title>
        <authorList>
            <person name="Whitman W."/>
        </authorList>
    </citation>
    <scope>NUCLEOTIDE SEQUENCE [LARGE SCALE GENOMIC DNA]</scope>
    <source>
        <strain evidence="1 4">CECT 7753</strain>
    </source>
</reference>
<dbReference type="AlphaFoldDB" id="A0A4P8HHM9"/>
<evidence type="ECO:0000313" key="3">
    <source>
        <dbReference type="Proteomes" id="UP000298763"/>
    </source>
</evidence>
<proteinExistence type="predicted"/>
<protein>
    <submittedName>
        <fullName evidence="1">Uncharacterized protein</fullName>
    </submittedName>
</protein>
<evidence type="ECO:0000313" key="1">
    <source>
        <dbReference type="EMBL" id="MBB3221699.1"/>
    </source>
</evidence>